<organism evidence="1 2">
    <name type="scientific">Niastella soli</name>
    <dbReference type="NCBI Taxonomy" id="2821487"/>
    <lineage>
        <taxon>Bacteria</taxon>
        <taxon>Pseudomonadati</taxon>
        <taxon>Bacteroidota</taxon>
        <taxon>Chitinophagia</taxon>
        <taxon>Chitinophagales</taxon>
        <taxon>Chitinophagaceae</taxon>
        <taxon>Niastella</taxon>
    </lineage>
</organism>
<dbReference type="Proteomes" id="UP000677244">
    <property type="component" value="Unassembled WGS sequence"/>
</dbReference>
<keyword evidence="2" id="KW-1185">Reference proteome</keyword>
<evidence type="ECO:0000313" key="2">
    <source>
        <dbReference type="Proteomes" id="UP000677244"/>
    </source>
</evidence>
<reference evidence="1 2" key="1">
    <citation type="submission" date="2021-03" db="EMBL/GenBank/DDBJ databases">
        <title>Assistant Professor.</title>
        <authorList>
            <person name="Huq M.A."/>
        </authorList>
    </citation>
    <scope>NUCLEOTIDE SEQUENCE [LARGE SCALE GENOMIC DNA]</scope>
    <source>
        <strain evidence="1 2">MAH-29</strain>
    </source>
</reference>
<dbReference type="EMBL" id="JAGHKO010000005">
    <property type="protein sequence ID" value="MBO9203211.1"/>
    <property type="molecule type" value="Genomic_DNA"/>
</dbReference>
<proteinExistence type="predicted"/>
<dbReference type="RefSeq" id="WP_209141262.1">
    <property type="nucleotide sequence ID" value="NZ_JAGHKO010000005.1"/>
</dbReference>
<name>A0ABS3YZ63_9BACT</name>
<protein>
    <recommendedName>
        <fullName evidence="3">CRISPR-associated protein Csh1</fullName>
    </recommendedName>
</protein>
<gene>
    <name evidence="1" type="ORF">J7I42_23175</name>
</gene>
<evidence type="ECO:0008006" key="3">
    <source>
        <dbReference type="Google" id="ProtNLM"/>
    </source>
</evidence>
<sequence length="635" mass="74408">MTKELTNFIKSLDPDMKMLGMRPKEGLHILLRIQEEEGRVSIDEHSIVQTAFTRKKDQTPEEVQFLKRCANLIQLTWCVNTNKCFDLPIKAIHSCSPYCLAVKKENLTGGEKYKENSKSKVYERISSYYAKASELLETDEEKQMVRVFEQALNSEEKFNAWLTMYPEYEQLKDNEYVIFYLDVPLSRYETTNARYLADKLFNTNEYNKRVAGEIFGTSDFFNGYPTKKPFLSHQSASFDIAARISAEQAKHLFEFQDIMNRNILPKPLPIFIHQEEITQKAGRSLEDSAMAIFKREAEKEERDSRIGYREIIEELYEKHGDELGNYYLLFYDRGEIKDFDFVPKFDYLLCDEKGGRWAIEDLFNGGNDQSIKNVFHFQQAVLLLIFNNGLVVKTRAGGFQYKYFDEIDSKYTKSAATYLHILQYRKAFYDFIYKSKRQSVTAAMFDNILRTSVLEDIRLDEIKSSYHTEDRNIRKKLNIWFSLKEKFNQSSHKKEETMANKLKEHREFIKKLVAREADIETDEQYAFAAGQVIFYLMSKSKTADRSYKRLEPFLQQVQAKQLNMAISRMFNAYKHERFSGNFENPFAQVVAYDTSGNIRDLIPTLLSGIFSKNSLFSDKEYEDVITVDSEVETNN</sequence>
<evidence type="ECO:0000313" key="1">
    <source>
        <dbReference type="EMBL" id="MBO9203211.1"/>
    </source>
</evidence>
<comment type="caution">
    <text evidence="1">The sequence shown here is derived from an EMBL/GenBank/DDBJ whole genome shotgun (WGS) entry which is preliminary data.</text>
</comment>
<accession>A0ABS3YZ63</accession>